<accession>A0A803LJS8</accession>
<keyword evidence="3" id="KW-1185">Reference proteome</keyword>
<sequence>MGLNWGWPYDVDVVGVVFGCVVGGCLRLCCGLIVDVVLSGDVSGVEVVIGGGDCGGLVDGVTNSLPVKLSKHAEENGFEDSEGIPLRRQDAMRSP</sequence>
<organism evidence="2 3">
    <name type="scientific">Chenopodium quinoa</name>
    <name type="common">Quinoa</name>
    <dbReference type="NCBI Taxonomy" id="63459"/>
    <lineage>
        <taxon>Eukaryota</taxon>
        <taxon>Viridiplantae</taxon>
        <taxon>Streptophyta</taxon>
        <taxon>Embryophyta</taxon>
        <taxon>Tracheophyta</taxon>
        <taxon>Spermatophyta</taxon>
        <taxon>Magnoliopsida</taxon>
        <taxon>eudicotyledons</taxon>
        <taxon>Gunneridae</taxon>
        <taxon>Pentapetalae</taxon>
        <taxon>Caryophyllales</taxon>
        <taxon>Chenopodiaceae</taxon>
        <taxon>Chenopodioideae</taxon>
        <taxon>Atripliceae</taxon>
        <taxon>Chenopodium</taxon>
    </lineage>
</organism>
<dbReference type="AlphaFoldDB" id="A0A803LJS8"/>
<protein>
    <submittedName>
        <fullName evidence="2">Uncharacterized protein</fullName>
    </submittedName>
</protein>
<evidence type="ECO:0000313" key="2">
    <source>
        <dbReference type="EnsemblPlants" id="AUR62014225-RA:cds"/>
    </source>
</evidence>
<proteinExistence type="predicted"/>
<evidence type="ECO:0000313" key="3">
    <source>
        <dbReference type="Proteomes" id="UP000596660"/>
    </source>
</evidence>
<reference evidence="2" key="2">
    <citation type="submission" date="2021-03" db="UniProtKB">
        <authorList>
            <consortium name="EnsemblPlants"/>
        </authorList>
    </citation>
    <scope>IDENTIFICATION</scope>
</reference>
<dbReference type="EnsemblPlants" id="AUR62014225-RA">
    <property type="protein sequence ID" value="AUR62014225-RA:cds"/>
    <property type="gene ID" value="AUR62014225"/>
</dbReference>
<name>A0A803LJS8_CHEQI</name>
<evidence type="ECO:0000256" key="1">
    <source>
        <dbReference type="SAM" id="MobiDB-lite"/>
    </source>
</evidence>
<feature type="compositionally biased region" description="Basic and acidic residues" evidence="1">
    <location>
        <begin position="85"/>
        <end position="95"/>
    </location>
</feature>
<dbReference type="Proteomes" id="UP000596660">
    <property type="component" value="Unplaced"/>
</dbReference>
<reference evidence="2" key="1">
    <citation type="journal article" date="2017" name="Nature">
        <title>The genome of Chenopodium quinoa.</title>
        <authorList>
            <person name="Jarvis D.E."/>
            <person name="Ho Y.S."/>
            <person name="Lightfoot D.J."/>
            <person name="Schmoeckel S.M."/>
            <person name="Li B."/>
            <person name="Borm T.J.A."/>
            <person name="Ohyanagi H."/>
            <person name="Mineta K."/>
            <person name="Michell C.T."/>
            <person name="Saber N."/>
            <person name="Kharbatia N.M."/>
            <person name="Rupper R.R."/>
            <person name="Sharp A.R."/>
            <person name="Dally N."/>
            <person name="Boughton B.A."/>
            <person name="Woo Y.H."/>
            <person name="Gao G."/>
            <person name="Schijlen E.G.W.M."/>
            <person name="Guo X."/>
            <person name="Momin A.A."/>
            <person name="Negrao S."/>
            <person name="Al-Babili S."/>
            <person name="Gehring C."/>
            <person name="Roessner U."/>
            <person name="Jung C."/>
            <person name="Murphy K."/>
            <person name="Arold S.T."/>
            <person name="Gojobori T."/>
            <person name="van der Linden C.G."/>
            <person name="van Loo E.N."/>
            <person name="Jellen E.N."/>
            <person name="Maughan P.J."/>
            <person name="Tester M."/>
        </authorList>
    </citation>
    <scope>NUCLEOTIDE SEQUENCE [LARGE SCALE GENOMIC DNA]</scope>
    <source>
        <strain evidence="2">cv. PI 614886</strain>
    </source>
</reference>
<dbReference type="Gramene" id="AUR62014225-RA">
    <property type="protein sequence ID" value="AUR62014225-RA:cds"/>
    <property type="gene ID" value="AUR62014225"/>
</dbReference>
<feature type="region of interest" description="Disordered" evidence="1">
    <location>
        <begin position="72"/>
        <end position="95"/>
    </location>
</feature>